<dbReference type="Proteomes" id="UP001310386">
    <property type="component" value="Unassembled WGS sequence"/>
</dbReference>
<comment type="caution">
    <text evidence="6">The sequence shown here is derived from an EMBL/GenBank/DDBJ whole genome shotgun (WGS) entry which is preliminary data.</text>
</comment>
<evidence type="ECO:0000313" key="6">
    <source>
        <dbReference type="EMBL" id="MEB3101858.1"/>
    </source>
</evidence>
<keyword evidence="3" id="KW-0175">Coiled coil</keyword>
<evidence type="ECO:0000256" key="2">
    <source>
        <dbReference type="PROSITE-ProRule" id="PRU00284"/>
    </source>
</evidence>
<keyword evidence="4" id="KW-1133">Transmembrane helix</keyword>
<feature type="domain" description="Methyl-accepting transducer" evidence="5">
    <location>
        <begin position="255"/>
        <end position="519"/>
    </location>
</feature>
<reference evidence="6" key="1">
    <citation type="submission" date="2023-12" db="EMBL/GenBank/DDBJ databases">
        <title>Fervidustalea candida gen. nov., sp. nov., a novel member of the family Paenibacillaceae isolated from a geothermal area.</title>
        <authorList>
            <person name="Li W.-J."/>
            <person name="Jiao J.-Y."/>
            <person name="Chen Y."/>
        </authorList>
    </citation>
    <scope>NUCLEOTIDE SEQUENCE</scope>
    <source>
        <strain evidence="6">SYSU GA230002</strain>
    </source>
</reference>
<feature type="transmembrane region" description="Helical" evidence="4">
    <location>
        <begin position="138"/>
        <end position="157"/>
    </location>
</feature>
<protein>
    <submittedName>
        <fullName evidence="6">Methyl-accepting chemotaxis protein</fullName>
    </submittedName>
</protein>
<keyword evidence="4" id="KW-0812">Transmembrane</keyword>
<evidence type="ECO:0000259" key="5">
    <source>
        <dbReference type="PROSITE" id="PS50111"/>
    </source>
</evidence>
<organism evidence="6 7">
    <name type="scientific">Ferviditalea candida</name>
    <dbReference type="NCBI Taxonomy" id="3108399"/>
    <lineage>
        <taxon>Bacteria</taxon>
        <taxon>Bacillati</taxon>
        <taxon>Bacillota</taxon>
        <taxon>Bacilli</taxon>
        <taxon>Bacillales</taxon>
        <taxon>Paenibacillaceae</taxon>
        <taxon>Ferviditalea</taxon>
    </lineage>
</organism>
<sequence length="541" mass="59278">MSDQEKLLKTRSAKLGLAKVIKVANLLEPVIKKTDDFYQVKDELAEMLSSHLNEDEYFVLVDRQGYGLLHTNRLREGILFNDEVGLKAAQTLEPLAQFYVRNTGEVMIDCSCPILTRNGQSYNLRLGRIIHKPFLQPWLMSMGSVPVLVTLASGLVLRMDPVHLLVSAAIGIAVGMGGGYILYSKLEDRISTWLSTSKKISSGDLSAMVEVKGRNKFEQVGFELNKVTLGLKSIISELAAASETTRRISEHQATDTEHLAFAFTDFSAMMQQFQTGTEQQLASLEESKAKIDEVLNDVNTMQANVSSALKLSGESAETARIGTEAVKNSQEKMRQIQNTVENTSATINHLAAVTHQIVDQVSSITDIARQTDLLALNASIEAARAGESGRGFAVVASEVRKLSETTSKFAANVLNMLQGVEREALNAVHTVQESADFIREGVGVAGVAEASIVKLNHIVNETRQQITQNHGMATKLQADFHELSGIMNELSNIAHDFTESASQTASAVEQQADTVTKLSDDARTLTKQSQALDIIVKRFRW</sequence>
<gene>
    <name evidence="6" type="ORF">VF724_09295</name>
</gene>
<dbReference type="SUPFAM" id="SSF58104">
    <property type="entry name" value="Methyl-accepting chemotaxis protein (MCP) signaling domain"/>
    <property type="match status" value="1"/>
</dbReference>
<dbReference type="SMART" id="SM00283">
    <property type="entry name" value="MA"/>
    <property type="match status" value="1"/>
</dbReference>
<evidence type="ECO:0000256" key="4">
    <source>
        <dbReference type="SAM" id="Phobius"/>
    </source>
</evidence>
<evidence type="ECO:0000256" key="3">
    <source>
        <dbReference type="SAM" id="Coils"/>
    </source>
</evidence>
<keyword evidence="4" id="KW-0472">Membrane</keyword>
<feature type="transmembrane region" description="Helical" evidence="4">
    <location>
        <begin position="163"/>
        <end position="183"/>
    </location>
</feature>
<keyword evidence="7" id="KW-1185">Reference proteome</keyword>
<dbReference type="Gene3D" id="1.10.287.950">
    <property type="entry name" value="Methyl-accepting chemotaxis protein"/>
    <property type="match status" value="1"/>
</dbReference>
<dbReference type="PANTHER" id="PTHR32089:SF112">
    <property type="entry name" value="LYSOZYME-LIKE PROTEIN-RELATED"/>
    <property type="match status" value="1"/>
</dbReference>
<proteinExistence type="predicted"/>
<name>A0ABU5ZH69_9BACL</name>
<feature type="coiled-coil region" evidence="3">
    <location>
        <begin position="284"/>
        <end position="346"/>
    </location>
</feature>
<dbReference type="RefSeq" id="WP_371753979.1">
    <property type="nucleotide sequence ID" value="NZ_JAYJLD010000011.1"/>
</dbReference>
<dbReference type="Pfam" id="PF00015">
    <property type="entry name" value="MCPsignal"/>
    <property type="match status" value="1"/>
</dbReference>
<dbReference type="PROSITE" id="PS50111">
    <property type="entry name" value="CHEMOTAXIS_TRANSDUC_2"/>
    <property type="match status" value="1"/>
</dbReference>
<accession>A0ABU5ZH69</accession>
<evidence type="ECO:0000256" key="1">
    <source>
        <dbReference type="ARBA" id="ARBA00023224"/>
    </source>
</evidence>
<dbReference type="EMBL" id="JAYJLD010000011">
    <property type="protein sequence ID" value="MEB3101858.1"/>
    <property type="molecule type" value="Genomic_DNA"/>
</dbReference>
<evidence type="ECO:0000313" key="7">
    <source>
        <dbReference type="Proteomes" id="UP001310386"/>
    </source>
</evidence>
<keyword evidence="1 2" id="KW-0807">Transducer</keyword>
<dbReference type="PANTHER" id="PTHR32089">
    <property type="entry name" value="METHYL-ACCEPTING CHEMOTAXIS PROTEIN MCPB"/>
    <property type="match status" value="1"/>
</dbReference>
<dbReference type="InterPro" id="IPR004089">
    <property type="entry name" value="MCPsignal_dom"/>
</dbReference>